<dbReference type="InterPro" id="IPR027417">
    <property type="entry name" value="P-loop_NTPase"/>
</dbReference>
<keyword evidence="12 17" id="KW-1133">Transmembrane helix</keyword>
<evidence type="ECO:0000256" key="4">
    <source>
        <dbReference type="ARBA" id="ARBA00011903"/>
    </source>
</evidence>
<dbReference type="EC" id="2.7.10.2" evidence="4"/>
<evidence type="ECO:0000256" key="6">
    <source>
        <dbReference type="ARBA" id="ARBA00022519"/>
    </source>
</evidence>
<evidence type="ECO:0000256" key="15">
    <source>
        <dbReference type="ARBA" id="ARBA00051245"/>
    </source>
</evidence>
<dbReference type="InterPro" id="IPR003856">
    <property type="entry name" value="LPS_length_determ_N"/>
</dbReference>
<comment type="caution">
    <text evidence="21">The sequence shown here is derived from an EMBL/GenBank/DDBJ whole genome shotgun (WGS) entry which is preliminary data.</text>
</comment>
<feature type="coiled-coil region" evidence="16">
    <location>
        <begin position="365"/>
        <end position="416"/>
    </location>
</feature>
<dbReference type="AlphaFoldDB" id="A0A1W9S0Q3"/>
<evidence type="ECO:0000256" key="16">
    <source>
        <dbReference type="SAM" id="Coils"/>
    </source>
</evidence>
<evidence type="ECO:0000256" key="9">
    <source>
        <dbReference type="ARBA" id="ARBA00022741"/>
    </source>
</evidence>
<evidence type="ECO:0000256" key="3">
    <source>
        <dbReference type="ARBA" id="ARBA00008883"/>
    </source>
</evidence>
<organism evidence="21 22">
    <name type="scientific">Candidatus Coatesbacteria bacterium 4484_99</name>
    <dbReference type="NCBI Taxonomy" id="1970774"/>
    <lineage>
        <taxon>Bacteria</taxon>
        <taxon>Candidatus Coatesiibacteriota</taxon>
    </lineage>
</organism>
<feature type="coiled-coil region" evidence="16">
    <location>
        <begin position="237"/>
        <end position="308"/>
    </location>
</feature>
<evidence type="ECO:0000256" key="11">
    <source>
        <dbReference type="ARBA" id="ARBA00022840"/>
    </source>
</evidence>
<evidence type="ECO:0000256" key="2">
    <source>
        <dbReference type="ARBA" id="ARBA00007316"/>
    </source>
</evidence>
<dbReference type="PANTHER" id="PTHR32309:SF13">
    <property type="entry name" value="FERRIC ENTEROBACTIN TRANSPORT PROTEIN FEPE"/>
    <property type="match status" value="1"/>
</dbReference>
<sequence length="777" mass="88774">MNRLFEKDATLSEYLGVILDRKWMVLTIVLITVVITAIFTFTATPVYKATTVLRVRYQPSILGGSEAFSYYYWSPNFLDTEMEVIKSRSIALGVISKLKSALLTKPSEWNDYFIEFNITEDTRPGNYKVIFIDDSDFNVLAGDGSVIGSGTNGERFKSDGLDFILKHPSGKQGLSCSFTILNFYPMVSDLRARTSVSLLEGIDLVQVSVFGSDPDQITREANLLTKVYMENSYVAEKEQAKSTKEFIEEQLEKTKETLAELEERENELMITEGIYDIDVNLSKMISNISDLEAQKLDLEIQLYALNSEIERTLKILNSDDDSFLDLVNHPIYTNKNITDAYHRYLTATDEKEKLLEFYTEEHPKIEELNAELITIKNNIKELLYDSLYTGNAGYKKRDLEDKIGELEYKIKQCDTELERYPAKSLSLVRTEREKMVNENMYNLLLSKYQEVKIEEAMRKTYIRVIDPAVKPLAPIGPKHRRNMIMGMILGVVLGLLSSIVLELLDNTIHTPEEVERFTKLPLVGIIPKPIADYEITQKNKFLNIFRREKPLEEFEDLFFNIIEFPKTPFSESFRTLRTNMLSTMVGKKLNSILITSVDRNEGKTTICTNLAISFALTGRKTLLIDTDLRKSEHHRIFKVKRSPGISDICLKETVLKKAIRKTSVDNLFILTSGRRIPNPAEVLESEIMNDVIQQIDREFNIAIFDSPPILPVSDPMILGKKIDATFLIILADVSLIKSIDLAISSAESAGVKLKGVILNAMSYESTYGKYKYRYYYE</sequence>
<dbReference type="GO" id="GO:0004715">
    <property type="term" value="F:non-membrane spanning protein tyrosine kinase activity"/>
    <property type="evidence" value="ECO:0007669"/>
    <property type="project" value="UniProtKB-EC"/>
</dbReference>
<evidence type="ECO:0000256" key="13">
    <source>
        <dbReference type="ARBA" id="ARBA00023136"/>
    </source>
</evidence>
<evidence type="ECO:0000313" key="22">
    <source>
        <dbReference type="Proteomes" id="UP000192611"/>
    </source>
</evidence>
<keyword evidence="9" id="KW-0547">Nucleotide-binding</keyword>
<keyword evidence="14" id="KW-0829">Tyrosine-protein kinase</keyword>
<keyword evidence="10" id="KW-0418">Kinase</keyword>
<evidence type="ECO:0000313" key="21">
    <source>
        <dbReference type="EMBL" id="OQX90421.1"/>
    </source>
</evidence>
<gene>
    <name evidence="21" type="ORF">B6D57_03225</name>
</gene>
<keyword evidence="16" id="KW-0175">Coiled coil</keyword>
<feature type="domain" description="AAA" evidence="19">
    <location>
        <begin position="602"/>
        <end position="712"/>
    </location>
</feature>
<comment type="subcellular location">
    <subcellularLocation>
        <location evidence="1">Cell inner membrane</location>
        <topology evidence="1">Multi-pass membrane protein</topology>
    </subcellularLocation>
</comment>
<keyword evidence="8 17" id="KW-0812">Transmembrane</keyword>
<evidence type="ECO:0000256" key="12">
    <source>
        <dbReference type="ARBA" id="ARBA00022989"/>
    </source>
</evidence>
<accession>A0A1W9S0Q3</accession>
<feature type="domain" description="Polysaccharide chain length determinant N-terminal" evidence="18">
    <location>
        <begin position="10"/>
        <end position="98"/>
    </location>
</feature>
<dbReference type="Gene3D" id="3.40.50.300">
    <property type="entry name" value="P-loop containing nucleotide triphosphate hydrolases"/>
    <property type="match status" value="1"/>
</dbReference>
<evidence type="ECO:0000256" key="5">
    <source>
        <dbReference type="ARBA" id="ARBA00022475"/>
    </source>
</evidence>
<evidence type="ECO:0000259" key="20">
    <source>
        <dbReference type="Pfam" id="PF13807"/>
    </source>
</evidence>
<feature type="domain" description="Tyrosine-protein kinase G-rich" evidence="20">
    <location>
        <begin position="426"/>
        <end position="499"/>
    </location>
</feature>
<dbReference type="SUPFAM" id="SSF52540">
    <property type="entry name" value="P-loop containing nucleoside triphosphate hydrolases"/>
    <property type="match status" value="1"/>
</dbReference>
<proteinExistence type="inferred from homology"/>
<dbReference type="InterPro" id="IPR025669">
    <property type="entry name" value="AAA_dom"/>
</dbReference>
<keyword evidence="7" id="KW-0808">Transferase</keyword>
<evidence type="ECO:0000256" key="8">
    <source>
        <dbReference type="ARBA" id="ARBA00022692"/>
    </source>
</evidence>
<dbReference type="PANTHER" id="PTHR32309">
    <property type="entry name" value="TYROSINE-PROTEIN KINASE"/>
    <property type="match status" value="1"/>
</dbReference>
<evidence type="ECO:0000256" key="17">
    <source>
        <dbReference type="SAM" id="Phobius"/>
    </source>
</evidence>
<dbReference type="InterPro" id="IPR032807">
    <property type="entry name" value="GNVR"/>
</dbReference>
<dbReference type="GO" id="GO:0005886">
    <property type="term" value="C:plasma membrane"/>
    <property type="evidence" value="ECO:0007669"/>
    <property type="project" value="UniProtKB-SubCell"/>
</dbReference>
<evidence type="ECO:0000259" key="18">
    <source>
        <dbReference type="Pfam" id="PF02706"/>
    </source>
</evidence>
<keyword evidence="6" id="KW-0997">Cell inner membrane</keyword>
<feature type="transmembrane region" description="Helical" evidence="17">
    <location>
        <begin position="23"/>
        <end position="47"/>
    </location>
</feature>
<dbReference type="EMBL" id="NATQ01000056">
    <property type="protein sequence ID" value="OQX90421.1"/>
    <property type="molecule type" value="Genomic_DNA"/>
</dbReference>
<keyword evidence="11" id="KW-0067">ATP-binding</keyword>
<dbReference type="NCBIfam" id="TIGR01007">
    <property type="entry name" value="eps_fam"/>
    <property type="match status" value="1"/>
</dbReference>
<dbReference type="Pfam" id="PF13807">
    <property type="entry name" value="GNVR"/>
    <property type="match status" value="1"/>
</dbReference>
<evidence type="ECO:0000256" key="1">
    <source>
        <dbReference type="ARBA" id="ARBA00004429"/>
    </source>
</evidence>
<dbReference type="GO" id="GO:0005524">
    <property type="term" value="F:ATP binding"/>
    <property type="evidence" value="ECO:0007669"/>
    <property type="project" value="UniProtKB-KW"/>
</dbReference>
<evidence type="ECO:0000256" key="14">
    <source>
        <dbReference type="ARBA" id="ARBA00023137"/>
    </source>
</evidence>
<evidence type="ECO:0000256" key="7">
    <source>
        <dbReference type="ARBA" id="ARBA00022679"/>
    </source>
</evidence>
<protein>
    <recommendedName>
        <fullName evidence="4">non-specific protein-tyrosine kinase</fullName>
        <ecNumber evidence="4">2.7.10.2</ecNumber>
    </recommendedName>
</protein>
<reference evidence="22" key="1">
    <citation type="submission" date="2017-03" db="EMBL/GenBank/DDBJ databases">
        <title>Novel pathways for hydrocarbon cycling and metabolic interdependencies in hydrothermal sediment communities.</title>
        <authorList>
            <person name="Dombrowski N."/>
            <person name="Seitz K."/>
            <person name="Teske A."/>
            <person name="Baker B."/>
        </authorList>
    </citation>
    <scope>NUCLEOTIDE SEQUENCE [LARGE SCALE GENOMIC DNA]</scope>
</reference>
<name>A0A1W9S0Q3_9BACT</name>
<dbReference type="Pfam" id="PF02706">
    <property type="entry name" value="Wzz"/>
    <property type="match status" value="1"/>
</dbReference>
<comment type="similarity">
    <text evidence="3">Belongs to the etk/wzc family.</text>
</comment>
<dbReference type="CDD" id="cd05387">
    <property type="entry name" value="BY-kinase"/>
    <property type="match status" value="1"/>
</dbReference>
<comment type="similarity">
    <text evidence="2">Belongs to the CpsD/CapB family.</text>
</comment>
<comment type="catalytic activity">
    <reaction evidence="15">
        <text>L-tyrosyl-[protein] + ATP = O-phospho-L-tyrosyl-[protein] + ADP + H(+)</text>
        <dbReference type="Rhea" id="RHEA:10596"/>
        <dbReference type="Rhea" id="RHEA-COMP:10136"/>
        <dbReference type="Rhea" id="RHEA-COMP:20101"/>
        <dbReference type="ChEBI" id="CHEBI:15378"/>
        <dbReference type="ChEBI" id="CHEBI:30616"/>
        <dbReference type="ChEBI" id="CHEBI:46858"/>
        <dbReference type="ChEBI" id="CHEBI:61978"/>
        <dbReference type="ChEBI" id="CHEBI:456216"/>
        <dbReference type="EC" id="2.7.10.2"/>
    </reaction>
</comment>
<keyword evidence="5" id="KW-1003">Cell membrane</keyword>
<dbReference type="Proteomes" id="UP000192611">
    <property type="component" value="Unassembled WGS sequence"/>
</dbReference>
<dbReference type="InterPro" id="IPR005702">
    <property type="entry name" value="Wzc-like_C"/>
</dbReference>
<dbReference type="Pfam" id="PF13614">
    <property type="entry name" value="AAA_31"/>
    <property type="match status" value="1"/>
</dbReference>
<evidence type="ECO:0000256" key="10">
    <source>
        <dbReference type="ARBA" id="ARBA00022777"/>
    </source>
</evidence>
<keyword evidence="13 17" id="KW-0472">Membrane</keyword>
<dbReference type="InterPro" id="IPR050445">
    <property type="entry name" value="Bact_polysacc_biosynth/exp"/>
</dbReference>
<evidence type="ECO:0000259" key="19">
    <source>
        <dbReference type="Pfam" id="PF13614"/>
    </source>
</evidence>